<gene>
    <name evidence="4" type="ORF">H7I41_27555</name>
</gene>
<dbReference type="GO" id="GO:0004165">
    <property type="term" value="F:delta(3)-delta(2)-enoyl-CoA isomerase activity"/>
    <property type="evidence" value="ECO:0007669"/>
    <property type="project" value="UniProtKB-ARBA"/>
</dbReference>
<dbReference type="InterPro" id="IPR029045">
    <property type="entry name" value="ClpP/crotonase-like_dom_sf"/>
</dbReference>
<dbReference type="CDD" id="cd06558">
    <property type="entry name" value="crotonase-like"/>
    <property type="match status" value="1"/>
</dbReference>
<evidence type="ECO:0000313" key="5">
    <source>
        <dbReference type="Proteomes" id="UP001140293"/>
    </source>
</evidence>
<dbReference type="SUPFAM" id="SSF52096">
    <property type="entry name" value="ClpP/crotonase"/>
    <property type="match status" value="1"/>
</dbReference>
<keyword evidence="3" id="KW-0413">Isomerase</keyword>
<dbReference type="PANTHER" id="PTHR43684">
    <property type="match status" value="1"/>
</dbReference>
<comment type="subcellular location">
    <subcellularLocation>
        <location evidence="1">Peroxisome</location>
    </subcellularLocation>
</comment>
<proteinExistence type="predicted"/>
<organism evidence="4 5">
    <name type="scientific">[Mycobacterium] manitobense</name>
    <dbReference type="NCBI Taxonomy" id="190147"/>
    <lineage>
        <taxon>Bacteria</taxon>
        <taxon>Bacillati</taxon>
        <taxon>Actinomycetota</taxon>
        <taxon>Actinomycetes</taxon>
        <taxon>Mycobacteriales</taxon>
        <taxon>Mycobacteriaceae</taxon>
        <taxon>Mycolicibacterium</taxon>
    </lineage>
</organism>
<reference evidence="4" key="1">
    <citation type="submission" date="2020-07" db="EMBL/GenBank/DDBJ databases">
        <authorList>
            <person name="Pettersson B.M.F."/>
            <person name="Behra P.R.K."/>
            <person name="Ramesh M."/>
            <person name="Das S."/>
            <person name="Dasgupta S."/>
            <person name="Kirsebom L.A."/>
        </authorList>
    </citation>
    <scope>NUCLEOTIDE SEQUENCE</scope>
    <source>
        <strain evidence="4">DSM 44615</strain>
    </source>
</reference>
<dbReference type="Proteomes" id="UP001140293">
    <property type="component" value="Unassembled WGS sequence"/>
</dbReference>
<reference evidence="4" key="2">
    <citation type="journal article" date="2022" name="BMC Genomics">
        <title>Comparative genome analysis of mycobacteria focusing on tRNA and non-coding RNA.</title>
        <authorList>
            <person name="Behra P.R.K."/>
            <person name="Pettersson B.M.F."/>
            <person name="Ramesh M."/>
            <person name="Das S."/>
            <person name="Dasgupta S."/>
            <person name="Kirsebom L.A."/>
        </authorList>
    </citation>
    <scope>NUCLEOTIDE SEQUENCE</scope>
    <source>
        <strain evidence="4">DSM 44615</strain>
    </source>
</reference>
<evidence type="ECO:0000256" key="1">
    <source>
        <dbReference type="ARBA" id="ARBA00004275"/>
    </source>
</evidence>
<keyword evidence="5" id="KW-1185">Reference proteome</keyword>
<keyword evidence="2" id="KW-0576">Peroxisome</keyword>
<protein>
    <submittedName>
        <fullName evidence="4">Enoyl-CoA hydratase/isomerase family protein</fullName>
    </submittedName>
</protein>
<dbReference type="Gene3D" id="3.90.226.10">
    <property type="entry name" value="2-enoyl-CoA Hydratase, Chain A, domain 1"/>
    <property type="match status" value="1"/>
</dbReference>
<evidence type="ECO:0000256" key="2">
    <source>
        <dbReference type="ARBA" id="ARBA00023140"/>
    </source>
</evidence>
<dbReference type="PANTHER" id="PTHR43684:SF1">
    <property type="entry name" value="ENOYL-COA DELTA ISOMERASE 2"/>
    <property type="match status" value="1"/>
</dbReference>
<accession>A0A9X3BR14</accession>
<sequence>MHLERRESSTTWLELNRPQSLNAFTVAGYRGLREALDRLATDDTVCVVVLTGRGRAFSAGADRSLLDAALPDTERRLAGEEFGHLLETLGGFPKPLFAAVNGLAVGFGCSMLLYCDVVILAETARLRFPFTALGIVPEAGSSALLPARARWTDAMWALLSSEWIDAADAVRTGLAWRSVPDADLLEEAARASAVVAANDPRSVAATKRLLMSGLFGEARQAVRRELDEMQALQWTARSAESRSAGAPYDAPSA</sequence>
<dbReference type="EMBL" id="JACKSJ010000250">
    <property type="protein sequence ID" value="MCV7173685.1"/>
    <property type="molecule type" value="Genomic_DNA"/>
</dbReference>
<name>A0A9X3BR14_9MYCO</name>
<dbReference type="AlphaFoldDB" id="A0A9X3BR14"/>
<evidence type="ECO:0000256" key="3">
    <source>
        <dbReference type="ARBA" id="ARBA00023235"/>
    </source>
</evidence>
<dbReference type="RefSeq" id="WP_264015856.1">
    <property type="nucleotide sequence ID" value="NZ_JACKSJ010000250.1"/>
</dbReference>
<dbReference type="InterPro" id="IPR051053">
    <property type="entry name" value="ECH/Chromodomain_protein"/>
</dbReference>
<evidence type="ECO:0000313" key="4">
    <source>
        <dbReference type="EMBL" id="MCV7173685.1"/>
    </source>
</evidence>
<comment type="caution">
    <text evidence="4">The sequence shown here is derived from an EMBL/GenBank/DDBJ whole genome shotgun (WGS) entry which is preliminary data.</text>
</comment>
<dbReference type="Pfam" id="PF00378">
    <property type="entry name" value="ECH_1"/>
    <property type="match status" value="1"/>
</dbReference>
<dbReference type="InterPro" id="IPR001753">
    <property type="entry name" value="Enoyl-CoA_hydra/iso"/>
</dbReference>